<proteinExistence type="predicted"/>
<sequence>MDTTALDDAYQRLLAAAGAIGDTALPAADARADIDGTLSHIALSDRMLAATAREVSAGRPATVDNREAMDETAIDSLIASTTHTQRVDLVRRNAADLGAVIRAMPDQAAAAPVALRLVGRDGRPVPEQRLPWGDLVRLRATTHIPGHAERIRSLTSAR</sequence>
<protein>
    <submittedName>
        <fullName evidence="1">VlmG protein</fullName>
    </submittedName>
</protein>
<dbReference type="Gene3D" id="1.20.120.450">
    <property type="entry name" value="dinb family like domain"/>
    <property type="match status" value="1"/>
</dbReference>
<gene>
    <name evidence="1" type="ORF">SLA_3720</name>
</gene>
<dbReference type="AlphaFoldDB" id="A0A160P1S3"/>
<dbReference type="Proteomes" id="UP000217676">
    <property type="component" value="Chromosome"/>
</dbReference>
<evidence type="ECO:0000313" key="2">
    <source>
        <dbReference type="Proteomes" id="UP000217676"/>
    </source>
</evidence>
<keyword evidence="2" id="KW-1185">Reference proteome</keyword>
<evidence type="ECO:0000313" key="1">
    <source>
        <dbReference type="EMBL" id="BAU84625.1"/>
    </source>
</evidence>
<name>A0A160P1S3_STRLU</name>
<dbReference type="InterPro" id="IPR034660">
    <property type="entry name" value="DinB/YfiT-like"/>
</dbReference>
<reference evidence="1 2" key="1">
    <citation type="journal article" date="2016" name="Genome Announc.">
        <title>Complete Genome Sequence of Thiostrepton-Producing Streptomyces laurentii ATCC 31255.</title>
        <authorList>
            <person name="Doi K."/>
            <person name="Fujino Y."/>
            <person name="Nagayoshi Y."/>
            <person name="Ohshima T."/>
            <person name="Ogata S."/>
        </authorList>
    </citation>
    <scope>NUCLEOTIDE SEQUENCE [LARGE SCALE GENOMIC DNA]</scope>
    <source>
        <strain evidence="1 2">ATCC 31255</strain>
    </source>
</reference>
<organism evidence="1 2">
    <name type="scientific">Streptomyces laurentii</name>
    <dbReference type="NCBI Taxonomy" id="39478"/>
    <lineage>
        <taxon>Bacteria</taxon>
        <taxon>Bacillati</taxon>
        <taxon>Actinomycetota</taxon>
        <taxon>Actinomycetes</taxon>
        <taxon>Kitasatosporales</taxon>
        <taxon>Streptomycetaceae</taxon>
        <taxon>Streptomyces</taxon>
    </lineage>
</organism>
<dbReference type="KEGG" id="slau:SLA_3720"/>
<accession>A0A160P1S3</accession>
<dbReference type="EMBL" id="AP017424">
    <property type="protein sequence ID" value="BAU84625.1"/>
    <property type="molecule type" value="Genomic_DNA"/>
</dbReference>